<dbReference type="Proteomes" id="UP000604046">
    <property type="component" value="Unassembled WGS sequence"/>
</dbReference>
<comment type="caution">
    <text evidence="3">The sequence shown here is derived from an EMBL/GenBank/DDBJ whole genome shotgun (WGS) entry which is preliminary data.</text>
</comment>
<feature type="region of interest" description="Disordered" evidence="2">
    <location>
        <begin position="1"/>
        <end position="76"/>
    </location>
</feature>
<organism evidence="3 4">
    <name type="scientific">Symbiodinium natans</name>
    <dbReference type="NCBI Taxonomy" id="878477"/>
    <lineage>
        <taxon>Eukaryota</taxon>
        <taxon>Sar</taxon>
        <taxon>Alveolata</taxon>
        <taxon>Dinophyceae</taxon>
        <taxon>Suessiales</taxon>
        <taxon>Symbiodiniaceae</taxon>
        <taxon>Symbiodinium</taxon>
    </lineage>
</organism>
<accession>A0A812TBU6</accession>
<dbReference type="EMBL" id="CAJNDS010002536">
    <property type="protein sequence ID" value="CAE7516485.1"/>
    <property type="molecule type" value="Genomic_DNA"/>
</dbReference>
<sequence>MPESIRRDANMRPTTARGTSPNSGTPVQEPLPSDYLLGSPKSQRSGRSGRSPSQRSRSAAGSPKSPKSPKAHRAWKAANPELEVLSVEELQKLLQLKDHALELLQEEVAGLQAVLESQERLEVRYRHLQSLLQPAPDSEKVRPVTPSMLDKIGEAGRAAQVDRLHAYHAGLRHGYTDFEAKAVAFPVDELGMQKRGMQQVSAPTPDVQPQPRQVKGWLY</sequence>
<reference evidence="3" key="1">
    <citation type="submission" date="2021-02" db="EMBL/GenBank/DDBJ databases">
        <authorList>
            <person name="Dougan E. K."/>
            <person name="Rhodes N."/>
            <person name="Thang M."/>
            <person name="Chan C."/>
        </authorList>
    </citation>
    <scope>NUCLEOTIDE SEQUENCE</scope>
</reference>
<feature type="compositionally biased region" description="Polar residues" evidence="2">
    <location>
        <begin position="12"/>
        <end position="26"/>
    </location>
</feature>
<evidence type="ECO:0000313" key="3">
    <source>
        <dbReference type="EMBL" id="CAE7516485.1"/>
    </source>
</evidence>
<evidence type="ECO:0000256" key="1">
    <source>
        <dbReference type="SAM" id="Coils"/>
    </source>
</evidence>
<name>A0A812TBU6_9DINO</name>
<proteinExistence type="predicted"/>
<feature type="compositionally biased region" description="Low complexity" evidence="2">
    <location>
        <begin position="38"/>
        <end position="65"/>
    </location>
</feature>
<evidence type="ECO:0000256" key="2">
    <source>
        <dbReference type="SAM" id="MobiDB-lite"/>
    </source>
</evidence>
<keyword evidence="4" id="KW-1185">Reference proteome</keyword>
<gene>
    <name evidence="3" type="ORF">SNAT2548_LOCUS28911</name>
</gene>
<feature type="region of interest" description="Disordered" evidence="2">
    <location>
        <begin position="197"/>
        <end position="219"/>
    </location>
</feature>
<dbReference type="AlphaFoldDB" id="A0A812TBU6"/>
<protein>
    <submittedName>
        <fullName evidence="3">Uncharacterized protein</fullName>
    </submittedName>
</protein>
<evidence type="ECO:0000313" key="4">
    <source>
        <dbReference type="Proteomes" id="UP000604046"/>
    </source>
</evidence>
<feature type="compositionally biased region" description="Basic and acidic residues" evidence="2">
    <location>
        <begin position="1"/>
        <end position="10"/>
    </location>
</feature>
<dbReference type="OrthoDB" id="434366at2759"/>
<keyword evidence="1" id="KW-0175">Coiled coil</keyword>
<feature type="coiled-coil region" evidence="1">
    <location>
        <begin position="87"/>
        <end position="121"/>
    </location>
</feature>